<dbReference type="InterPro" id="IPR003591">
    <property type="entry name" value="Leu-rich_rpt_typical-subtyp"/>
</dbReference>
<dbReference type="InterPro" id="IPR032675">
    <property type="entry name" value="LRR_dom_sf"/>
</dbReference>
<keyword evidence="2" id="KW-0677">Repeat</keyword>
<keyword evidence="1" id="KW-0433">Leucine-rich repeat</keyword>
<dbReference type="Proteomes" id="UP000324705">
    <property type="component" value="Chromosome 1B"/>
</dbReference>
<evidence type="ECO:0000313" key="5">
    <source>
        <dbReference type="EMBL" id="VAH23802.1"/>
    </source>
</evidence>
<dbReference type="Gene3D" id="3.80.10.10">
    <property type="entry name" value="Ribonuclease Inhibitor"/>
    <property type="match status" value="4"/>
</dbReference>
<dbReference type="SUPFAM" id="SSF52058">
    <property type="entry name" value="L domain-like"/>
    <property type="match status" value="1"/>
</dbReference>
<evidence type="ECO:0000259" key="3">
    <source>
        <dbReference type="Pfam" id="PF23598"/>
    </source>
</evidence>
<feature type="domain" description="Disease resistance R13L4/SHOC-2-like LRR" evidence="3">
    <location>
        <begin position="350"/>
        <end position="567"/>
    </location>
</feature>
<dbReference type="InterPro" id="IPR055414">
    <property type="entry name" value="LRR_R13L4/SHOC2-like"/>
</dbReference>
<dbReference type="Pfam" id="PF25019">
    <property type="entry name" value="LRR_R13L1-DRL21"/>
    <property type="match status" value="1"/>
</dbReference>
<organism evidence="5 6">
    <name type="scientific">Triticum turgidum subsp. durum</name>
    <name type="common">Durum wheat</name>
    <name type="synonym">Triticum durum</name>
    <dbReference type="NCBI Taxonomy" id="4567"/>
    <lineage>
        <taxon>Eukaryota</taxon>
        <taxon>Viridiplantae</taxon>
        <taxon>Streptophyta</taxon>
        <taxon>Embryophyta</taxon>
        <taxon>Tracheophyta</taxon>
        <taxon>Spermatophyta</taxon>
        <taxon>Magnoliopsida</taxon>
        <taxon>Liliopsida</taxon>
        <taxon>Poales</taxon>
        <taxon>Poaceae</taxon>
        <taxon>BOP clade</taxon>
        <taxon>Pooideae</taxon>
        <taxon>Triticodae</taxon>
        <taxon>Triticeae</taxon>
        <taxon>Triticinae</taxon>
        <taxon>Triticum</taxon>
    </lineage>
</organism>
<evidence type="ECO:0000259" key="4">
    <source>
        <dbReference type="Pfam" id="PF25019"/>
    </source>
</evidence>
<evidence type="ECO:0000256" key="2">
    <source>
        <dbReference type="ARBA" id="ARBA00022737"/>
    </source>
</evidence>
<gene>
    <name evidence="5" type="ORF">TRITD_1Bv1G224910</name>
</gene>
<dbReference type="SUPFAM" id="SSF52047">
    <property type="entry name" value="RNI-like"/>
    <property type="match status" value="1"/>
</dbReference>
<dbReference type="Pfam" id="PF12799">
    <property type="entry name" value="LRR_4"/>
    <property type="match status" value="1"/>
</dbReference>
<dbReference type="Pfam" id="PF00560">
    <property type="entry name" value="LRR_1"/>
    <property type="match status" value="1"/>
</dbReference>
<dbReference type="EMBL" id="LT934112">
    <property type="protein sequence ID" value="VAH23802.1"/>
    <property type="molecule type" value="Genomic_DNA"/>
</dbReference>
<accession>A0A9R0R683</accession>
<proteinExistence type="predicted"/>
<dbReference type="AlphaFoldDB" id="A0A9R0R683"/>
<dbReference type="InterPro" id="IPR001611">
    <property type="entry name" value="Leu-rich_rpt"/>
</dbReference>
<dbReference type="PANTHER" id="PTHR47186:SF47">
    <property type="match status" value="1"/>
</dbReference>
<name>A0A9R0R683_TRITD</name>
<protein>
    <submittedName>
        <fullName evidence="5">Uncharacterized protein</fullName>
    </submittedName>
</protein>
<feature type="domain" description="R13L1/DRL21-like LRR repeat region" evidence="4">
    <location>
        <begin position="197"/>
        <end position="292"/>
    </location>
</feature>
<dbReference type="PANTHER" id="PTHR47186">
    <property type="entry name" value="LEUCINE-RICH REPEAT-CONTAINING PROTEIN 57"/>
    <property type="match status" value="1"/>
</dbReference>
<evidence type="ECO:0000256" key="1">
    <source>
        <dbReference type="ARBA" id="ARBA00022614"/>
    </source>
</evidence>
<keyword evidence="6" id="KW-1185">Reference proteome</keyword>
<sequence>MNKLPRLFGSLKNLLHLDLSGCYMVDGVHEALVGLTSLQHLNLQHTQLSLLPDDLTKLRYLNLSGLTKIVVDSSGTFSFLSETWDILTNQVCRINLSELEHLDLSANYQMKRIPESICSMTKLHTLDLSGCTKLEKIPESICTVGSLKFLYLEDCYSLDEIPQLGSSAISLPHFVVRAGNDGSSSNLVLLKPTDPSELEITKLENVKSAGEAHSIKLMEKQSIQMLKLEWTQGVDRFVDDKMLLKKLVPPSTLRVLEICGYNSVIFPGWVVGQLPNLDSLVLIDMPNLEEWDTSYSTGEEKVLIRVQIHGCPMLRMKGPLPKANIWEIRCSDNVLSSWDECIVSHTNASSSSSKVTTKLSVRDCKGPHQWRWLQHFPGLTYLSINNCGDLTGSPDIIQLLCSLEELWLEDEDMDELPIWLGELPSLKNLTIHNSNGVKELNENMRQLTKLKSLELGFCKSISAVPHWLGELTSLKKLEIHNNEGLRSLPASIQRLTSLQEMVLINCDALEHVVPESEEGKMKLADNQQSESALPTSLKSLCLSRCVGIKSFPAGIHQLTNLQYLEITRCPGLKEWCELEETKMTLARIEKKIIEF</sequence>
<dbReference type="Pfam" id="PF23598">
    <property type="entry name" value="LRR_14"/>
    <property type="match status" value="1"/>
</dbReference>
<dbReference type="InterPro" id="IPR025875">
    <property type="entry name" value="Leu-rich_rpt_4"/>
</dbReference>
<dbReference type="SMART" id="SM00369">
    <property type="entry name" value="LRR_TYP"/>
    <property type="match status" value="3"/>
</dbReference>
<dbReference type="InterPro" id="IPR056789">
    <property type="entry name" value="LRR_R13L1-DRL21"/>
</dbReference>
<evidence type="ECO:0000313" key="6">
    <source>
        <dbReference type="Proteomes" id="UP000324705"/>
    </source>
</evidence>
<dbReference type="Gramene" id="TRITD1Bv1G224910.3">
    <property type="protein sequence ID" value="TRITD1Bv1G224910.3"/>
    <property type="gene ID" value="TRITD1Bv1G224910"/>
</dbReference>
<reference evidence="5 6" key="1">
    <citation type="submission" date="2017-09" db="EMBL/GenBank/DDBJ databases">
        <authorList>
            <consortium name="International Durum Wheat Genome Sequencing Consortium (IDWGSC)"/>
            <person name="Milanesi L."/>
        </authorList>
    </citation>
    <scope>NUCLEOTIDE SEQUENCE [LARGE SCALE GENOMIC DNA]</scope>
    <source>
        <strain evidence="6">cv. Svevo</strain>
    </source>
</reference>